<dbReference type="EMBL" id="KV453842">
    <property type="protein sequence ID" value="ODV91189.1"/>
    <property type="molecule type" value="Genomic_DNA"/>
</dbReference>
<evidence type="ECO:0000313" key="11">
    <source>
        <dbReference type="Proteomes" id="UP000095023"/>
    </source>
</evidence>
<feature type="non-terminal residue" evidence="10">
    <location>
        <position position="1"/>
    </location>
</feature>
<dbReference type="CDD" id="cd04197">
    <property type="entry name" value="eIF-2B_epsilon_N"/>
    <property type="match status" value="1"/>
</dbReference>
<feature type="compositionally biased region" description="Acidic residues" evidence="8">
    <location>
        <begin position="439"/>
        <end position="453"/>
    </location>
</feature>
<dbReference type="Pfam" id="PF25084">
    <property type="entry name" value="LbH_EIF2B"/>
    <property type="match status" value="1"/>
</dbReference>
<dbReference type="AlphaFoldDB" id="A0A1E4THH7"/>
<dbReference type="GO" id="GO:0002183">
    <property type="term" value="P:cytoplasmic translational initiation"/>
    <property type="evidence" value="ECO:0007669"/>
    <property type="project" value="EnsemblFungi"/>
</dbReference>
<evidence type="ECO:0000256" key="3">
    <source>
        <dbReference type="ARBA" id="ARBA00022490"/>
    </source>
</evidence>
<dbReference type="GO" id="GO:0005829">
    <property type="term" value="C:cytosol"/>
    <property type="evidence" value="ECO:0007669"/>
    <property type="project" value="UniProtKB-SubCell"/>
</dbReference>
<proteinExistence type="inferred from homology"/>
<evidence type="ECO:0000256" key="6">
    <source>
        <dbReference type="ARBA" id="ARBA00044345"/>
    </source>
</evidence>
<dbReference type="Pfam" id="PF02020">
    <property type="entry name" value="W2"/>
    <property type="match status" value="1"/>
</dbReference>
<dbReference type="OrthoDB" id="424572at2759"/>
<evidence type="ECO:0000256" key="8">
    <source>
        <dbReference type="SAM" id="MobiDB-lite"/>
    </source>
</evidence>
<dbReference type="SMART" id="SM00515">
    <property type="entry name" value="eIF5C"/>
    <property type="match status" value="1"/>
</dbReference>
<sequence length="680" mass="75412">KKKGRKDQSLQAVVLTDSYQRRFLPLSSEKPRCLLPLANIPVIEYTLEFLASCQVREVFLVCSAHADLIRSYIKDSSWSKPSSPFFVNIIKSSESRSVGDAMRDIDSKAIIDSDFLLITGDVVANIPFDGILDAHRARRAADPNAIMTSITRKVSATHHTRAIAETGTFVVSKPSNRVLMYQPNKVFEASSQKVCIDKDILDECKDGQLGIHNDLIDCQIDICSPDVPVLFTDNFDYEDLRKDFVRGVLTSDLLGKTIYIHTVDDHYAARVCNFSTYKELARNILGRWTYPMVPDSNSFRNVPTSFKYRRGNKYIESDVSIGRYCDIGYETLIGAGTTLGPNSSVSSSCVGRRCSIGENTRITNSFLFSDVTVGRHSNIEGAIVADGAAIGDNCLIPSGCIVSFGVKLPDNTKLNPGTKLTAVSTFRSTYRSASHGLSSEEDSSDTYESDSDDLSLSNDLFDDSDAESDHPIVHSRTHSTGSYQKVQTRLRTRRSSINSQVSGLSGSDIDDGSESKFEREARASIDRAVSNNHGVDVAKLELTTLRLAMNAPYTKVRRATADVLVKHVELLISKESIPLTAAVQKIFGEYGPMFSKQVFNDADRLDLLYSLAEACLMRGNENGSAILMHASMLLYDEDILPEHVILAWWRDVSKFDDYKSLLAGMKTFIDWLQTAEEEND</sequence>
<dbReference type="GO" id="GO:0003743">
    <property type="term" value="F:translation initiation factor activity"/>
    <property type="evidence" value="ECO:0007669"/>
    <property type="project" value="EnsemblFungi"/>
</dbReference>
<dbReference type="PANTHER" id="PTHR45887">
    <property type="entry name" value="TRANSLATION INITIATION FACTOR EIF-2B SUBUNIT EPSILON"/>
    <property type="match status" value="1"/>
</dbReference>
<dbReference type="Gene3D" id="1.25.40.180">
    <property type="match status" value="1"/>
</dbReference>
<keyword evidence="11" id="KW-1185">Reference proteome</keyword>
<dbReference type="PROSITE" id="PS51363">
    <property type="entry name" value="W2"/>
    <property type="match status" value="1"/>
</dbReference>
<feature type="non-terminal residue" evidence="10">
    <location>
        <position position="680"/>
    </location>
</feature>
<dbReference type="Proteomes" id="UP000095023">
    <property type="component" value="Unassembled WGS sequence"/>
</dbReference>
<comment type="similarity">
    <text evidence="2">Belongs to the eIF-2B gamma/epsilon subunits family.</text>
</comment>
<evidence type="ECO:0000256" key="4">
    <source>
        <dbReference type="ARBA" id="ARBA00022540"/>
    </source>
</evidence>
<evidence type="ECO:0000256" key="1">
    <source>
        <dbReference type="ARBA" id="ARBA00004514"/>
    </source>
</evidence>
<feature type="domain" description="W2" evidence="9">
    <location>
        <begin position="511"/>
        <end position="680"/>
    </location>
</feature>
<dbReference type="Pfam" id="PF00483">
    <property type="entry name" value="NTP_transferase"/>
    <property type="match status" value="1"/>
</dbReference>
<keyword evidence="4" id="KW-0648">Protein biosynthesis</keyword>
<dbReference type="Gene3D" id="2.160.10.10">
    <property type="entry name" value="Hexapeptide repeat proteins"/>
    <property type="match status" value="1"/>
</dbReference>
<name>A0A1E4THH7_9ASCO</name>
<evidence type="ECO:0000313" key="10">
    <source>
        <dbReference type="EMBL" id="ODV91189.1"/>
    </source>
</evidence>
<protein>
    <recommendedName>
        <fullName evidence="5">Translation initiation factor eIF2B subunit epsilon</fullName>
    </recommendedName>
    <alternativeName>
        <fullName evidence="6">eIF2B GDP-GTP exchange factor subunit epsilon</fullName>
    </alternativeName>
</protein>
<comment type="subunit">
    <text evidence="7">Component of the translation initiation factor 2B (eIF2B) complex which is a heterodecamer of two sets of five different subunits: alpha, beta, gamma, delta and epsilon. Subunits alpha, beta and delta comprise a regulatory subcomplex and subunits epsilon and gamma comprise a catalytic subcomplex. Within the complex, the hexameric regulatory complex resides at the center, with the two heterodimeric catalytic subcomplexes bound on opposite sides.</text>
</comment>
<keyword evidence="4" id="KW-0396">Initiation factor</keyword>
<comment type="subcellular location">
    <subcellularLocation>
        <location evidence="1">Cytoplasm</location>
        <location evidence="1">Cytosol</location>
    </subcellularLocation>
</comment>
<gene>
    <name evidence="10" type="ORF">CANCADRAFT_15132</name>
</gene>
<reference evidence="11" key="1">
    <citation type="submission" date="2016-02" db="EMBL/GenBank/DDBJ databases">
        <title>Comparative genomics of biotechnologically important yeasts.</title>
        <authorList>
            <consortium name="DOE Joint Genome Institute"/>
            <person name="Riley R."/>
            <person name="Haridas S."/>
            <person name="Wolfe K.H."/>
            <person name="Lopes M.R."/>
            <person name="Hittinger C.T."/>
            <person name="Goker M."/>
            <person name="Salamov A."/>
            <person name="Wisecaver J."/>
            <person name="Long T.M."/>
            <person name="Aerts A.L."/>
            <person name="Barry K."/>
            <person name="Choi C."/>
            <person name="Clum A."/>
            <person name="Coughlan A.Y."/>
            <person name="Deshpande S."/>
            <person name="Douglass A.P."/>
            <person name="Hanson S.J."/>
            <person name="Klenk H.-P."/>
            <person name="Labutti K."/>
            <person name="Lapidus A."/>
            <person name="Lindquist E."/>
            <person name="Lipzen A."/>
            <person name="Meier-Kolthoff J.P."/>
            <person name="Ohm R.A."/>
            <person name="Otillar R.P."/>
            <person name="Pangilinan J."/>
            <person name="Peng Y."/>
            <person name="Rokas A."/>
            <person name="Rosa C.A."/>
            <person name="Scheuner C."/>
            <person name="Sibirny A.A."/>
            <person name="Slot J.C."/>
            <person name="Stielow J.B."/>
            <person name="Sun H."/>
            <person name="Kurtzman C.P."/>
            <person name="Blackwell M."/>
            <person name="Jeffries T.W."/>
            <person name="Grigoriev I.V."/>
        </authorList>
    </citation>
    <scope>NUCLEOTIDE SEQUENCE [LARGE SCALE GENOMIC DNA]</scope>
    <source>
        <strain evidence="11">NRRL Y-17796</strain>
    </source>
</reference>
<accession>A0A1E4THH7</accession>
<dbReference type="FunFam" id="3.90.550.10:FF:000066">
    <property type="entry name" value="Translation initiation factor eIF-2B subunit epsilon"/>
    <property type="match status" value="1"/>
</dbReference>
<dbReference type="InterPro" id="IPR035543">
    <property type="entry name" value="eIF-2B_epsilon_N"/>
</dbReference>
<dbReference type="GO" id="GO:0005085">
    <property type="term" value="F:guanyl-nucleotide exchange factor activity"/>
    <property type="evidence" value="ECO:0007669"/>
    <property type="project" value="EnsemblFungi"/>
</dbReference>
<feature type="region of interest" description="Disordered" evidence="8">
    <location>
        <begin position="433"/>
        <end position="515"/>
    </location>
</feature>
<dbReference type="InterPro" id="IPR056764">
    <property type="entry name" value="LbH_EIF2B3/5"/>
</dbReference>
<dbReference type="InterPro" id="IPR005835">
    <property type="entry name" value="NTP_transferase_dom"/>
</dbReference>
<dbReference type="PANTHER" id="PTHR45887:SF1">
    <property type="entry name" value="TRANSLATION INITIATION FACTOR EIF-2B SUBUNIT EPSILON"/>
    <property type="match status" value="1"/>
</dbReference>
<dbReference type="GO" id="GO:0006446">
    <property type="term" value="P:regulation of translational initiation"/>
    <property type="evidence" value="ECO:0007669"/>
    <property type="project" value="EnsemblFungi"/>
</dbReference>
<evidence type="ECO:0000259" key="9">
    <source>
        <dbReference type="PROSITE" id="PS51363"/>
    </source>
</evidence>
<dbReference type="InterPro" id="IPR003307">
    <property type="entry name" value="W2_domain"/>
</dbReference>
<feature type="compositionally biased region" description="Polar residues" evidence="8">
    <location>
        <begin position="478"/>
        <end position="487"/>
    </location>
</feature>
<dbReference type="SUPFAM" id="SSF53448">
    <property type="entry name" value="Nucleotide-diphospho-sugar transferases"/>
    <property type="match status" value="1"/>
</dbReference>
<dbReference type="InterPro" id="IPR029044">
    <property type="entry name" value="Nucleotide-diphossugar_trans"/>
</dbReference>
<organism evidence="10 11">
    <name type="scientific">Tortispora caseinolytica NRRL Y-17796</name>
    <dbReference type="NCBI Taxonomy" id="767744"/>
    <lineage>
        <taxon>Eukaryota</taxon>
        <taxon>Fungi</taxon>
        <taxon>Dikarya</taxon>
        <taxon>Ascomycota</taxon>
        <taxon>Saccharomycotina</taxon>
        <taxon>Trigonopsidomycetes</taxon>
        <taxon>Trigonopsidales</taxon>
        <taxon>Trigonopsidaceae</taxon>
        <taxon>Tortispora</taxon>
    </lineage>
</organism>
<dbReference type="Gene3D" id="3.90.550.10">
    <property type="entry name" value="Spore Coat Polysaccharide Biosynthesis Protein SpsA, Chain A"/>
    <property type="match status" value="1"/>
</dbReference>
<dbReference type="CDD" id="cd11558">
    <property type="entry name" value="W2_eIF2B_epsilon"/>
    <property type="match status" value="1"/>
</dbReference>
<dbReference type="SUPFAM" id="SSF48371">
    <property type="entry name" value="ARM repeat"/>
    <property type="match status" value="1"/>
</dbReference>
<dbReference type="GO" id="GO:0031369">
    <property type="term" value="F:translation initiation factor binding"/>
    <property type="evidence" value="ECO:0007669"/>
    <property type="project" value="InterPro"/>
</dbReference>
<evidence type="ECO:0000256" key="5">
    <source>
        <dbReference type="ARBA" id="ARBA00044144"/>
    </source>
</evidence>
<dbReference type="InterPro" id="IPR044123">
    <property type="entry name" value="W2_eIF2B_epsilon"/>
</dbReference>
<dbReference type="InterPro" id="IPR051956">
    <property type="entry name" value="eIF2B_epsilon"/>
</dbReference>
<keyword evidence="3" id="KW-0963">Cytoplasm</keyword>
<evidence type="ECO:0000256" key="2">
    <source>
        <dbReference type="ARBA" id="ARBA00007878"/>
    </source>
</evidence>
<dbReference type="GO" id="GO:0005851">
    <property type="term" value="C:eukaryotic translation initiation factor 2B complex"/>
    <property type="evidence" value="ECO:0007669"/>
    <property type="project" value="EnsemblFungi"/>
</dbReference>
<dbReference type="InterPro" id="IPR016024">
    <property type="entry name" value="ARM-type_fold"/>
</dbReference>
<evidence type="ECO:0000256" key="7">
    <source>
        <dbReference type="ARBA" id="ARBA00046432"/>
    </source>
</evidence>